<gene>
    <name evidence="1" type="ORF">LCOR_02526.1</name>
</gene>
<reference evidence="1" key="1">
    <citation type="submission" date="2013-08" db="EMBL/GenBank/DDBJ databases">
        <title>Gene expansion shapes genome architecture in the human pathogen Lichtheimia corymbifera: an evolutionary genomics analysis in the ancient terrestrial Mucorales (Mucoromycotina).</title>
        <authorList>
            <person name="Schwartze V.U."/>
            <person name="Winter S."/>
            <person name="Shelest E."/>
            <person name="Marcet-Houben M."/>
            <person name="Horn F."/>
            <person name="Wehner S."/>
            <person name="Hoffmann K."/>
            <person name="Riege K."/>
            <person name="Sammeth M."/>
            <person name="Nowrousian M."/>
            <person name="Valiante V."/>
            <person name="Linde J."/>
            <person name="Jacobsen I.D."/>
            <person name="Marz M."/>
            <person name="Brakhage A.A."/>
            <person name="Gabaldon T."/>
            <person name="Bocker S."/>
            <person name="Voigt K."/>
        </authorList>
    </citation>
    <scope>NUCLEOTIDE SEQUENCE [LARGE SCALE GENOMIC DNA]</scope>
    <source>
        <strain evidence="1">FSU 9682</strain>
    </source>
</reference>
<evidence type="ECO:0000313" key="1">
    <source>
        <dbReference type="EMBL" id="CDH50837.1"/>
    </source>
</evidence>
<protein>
    <submittedName>
        <fullName evidence="1">Uncharacterized protein</fullName>
    </submittedName>
</protein>
<organism evidence="1 2">
    <name type="scientific">Lichtheimia corymbifera JMRC:FSU:9682</name>
    <dbReference type="NCBI Taxonomy" id="1263082"/>
    <lineage>
        <taxon>Eukaryota</taxon>
        <taxon>Fungi</taxon>
        <taxon>Fungi incertae sedis</taxon>
        <taxon>Mucoromycota</taxon>
        <taxon>Mucoromycotina</taxon>
        <taxon>Mucoromycetes</taxon>
        <taxon>Mucorales</taxon>
        <taxon>Lichtheimiaceae</taxon>
        <taxon>Lichtheimia</taxon>
    </lineage>
</organism>
<dbReference type="Proteomes" id="UP000027586">
    <property type="component" value="Unassembled WGS sequence"/>
</dbReference>
<dbReference type="EMBL" id="CBTN010000008">
    <property type="protein sequence ID" value="CDH50837.1"/>
    <property type="molecule type" value="Genomic_DNA"/>
</dbReference>
<comment type="caution">
    <text evidence="1">The sequence shown here is derived from an EMBL/GenBank/DDBJ whole genome shotgun (WGS) entry which is preliminary data.</text>
</comment>
<dbReference type="AlphaFoldDB" id="A0A068RMH9"/>
<proteinExistence type="predicted"/>
<accession>A0A068RMH9</accession>
<keyword evidence="2" id="KW-1185">Reference proteome</keyword>
<evidence type="ECO:0000313" key="2">
    <source>
        <dbReference type="Proteomes" id="UP000027586"/>
    </source>
</evidence>
<sequence>MQPLGRLKGHLEGGGGLCVTERERVIQLTAQISVPMFHKPHVPLSHINAAPDGMPTLCTKYLDRSN</sequence>
<name>A0A068RMH9_9FUNG</name>
<dbReference type="VEuPathDB" id="FungiDB:LCOR_02526.1"/>